<proteinExistence type="inferred from homology"/>
<feature type="binding site" evidence="5">
    <location>
        <position position="383"/>
    </location>
    <ligand>
        <name>ATP</name>
        <dbReference type="ChEBI" id="CHEBI:30616"/>
    </ligand>
</feature>
<dbReference type="InParanoid" id="S7WAA9"/>
<gene>
    <name evidence="7" type="ORF">SLOPH_417</name>
</gene>
<feature type="binding site" evidence="5">
    <location>
        <begin position="143"/>
        <end position="148"/>
    </location>
    <ligand>
        <name>ATP</name>
        <dbReference type="ChEBI" id="CHEBI:30616"/>
    </ligand>
</feature>
<dbReference type="NCBIfam" id="NF003555">
    <property type="entry name" value="PRK05218.1"/>
    <property type="match status" value="1"/>
</dbReference>
<dbReference type="GO" id="GO:0016887">
    <property type="term" value="F:ATP hydrolysis activity"/>
    <property type="evidence" value="ECO:0007669"/>
    <property type="project" value="InterPro"/>
</dbReference>
<sequence length="663" mass="76619">MTEVKNTTQQENVHNDNINTEKHKYDVEVESLMSTIINSVYSAKDYFLRELISNCSDANDKLVALYNEYKQKGCKLHLPSELRIDIIPNEVNNTLVIKDNGVGMTKSDMINFLGTISSSGTKKFKEAYKKEGGDKNVDQLIGQFGLGFYSAFLIADKVEVISKHPLDSQHRWVSTGLGDYTIEEMEGTELHGTTIILHVKEGDKEFLRESKLKKLVKKYSSFVAYPIYLHVEKEKEEEVEEKKEETKVTEEKETDEPVVEEIKEKKKIKVTEVEHINKEKPLWNRKPSDCTTEEYSSFYKAISNDWEDYLAVKHSKLEGLINFDVLIFCPKRAPNKMFEKVHSGIKLYNKNVLVTDNIEELPEWCNFVQGVIASNDLPVNISREILQGKNTMKLIKKTILRKVTEMMDDISKDDAKFEIFYKEFSSNLKLGIRDDDVNREKMMKVLRYYSTKSNDKMISLDEYKKNMVENQKQIYILTGSSKDEVFNSPFLAGFKDYEILFMYEVMDEIMLQNVKTYDGLEFQRINAEGIELPVENKVDEKKVKENEAFMNKIKEILDSKVEKVVSAKVNMDSPCVICTTKYSHSSAMENIIRSQPGAENNPFMQMMGLSKKIVELNLDHPVVKKMKVMVENEDKDLNEYIHMIYNTALIECGYRLDDSAAYA</sequence>
<dbReference type="Gene3D" id="3.30.230.80">
    <property type="match status" value="1"/>
</dbReference>
<keyword evidence="3 5" id="KW-0067">ATP-binding</keyword>
<comment type="caution">
    <text evidence="7">The sequence shown here is derived from an EMBL/GenBank/DDBJ whole genome shotgun (WGS) entry which is preliminary data.</text>
</comment>
<dbReference type="PANTHER" id="PTHR11528">
    <property type="entry name" value="HEAT SHOCK PROTEIN 90 FAMILY MEMBER"/>
    <property type="match status" value="1"/>
</dbReference>
<evidence type="ECO:0000256" key="3">
    <source>
        <dbReference type="ARBA" id="ARBA00022840"/>
    </source>
</evidence>
<dbReference type="InterPro" id="IPR020568">
    <property type="entry name" value="Ribosomal_Su5_D2-typ_SF"/>
</dbReference>
<dbReference type="InterPro" id="IPR001404">
    <property type="entry name" value="Hsp90_fam"/>
</dbReference>
<evidence type="ECO:0000256" key="6">
    <source>
        <dbReference type="SAM" id="MobiDB-lite"/>
    </source>
</evidence>
<dbReference type="SUPFAM" id="SSF55874">
    <property type="entry name" value="ATPase domain of HSP90 chaperone/DNA topoisomerase II/histidine kinase"/>
    <property type="match status" value="1"/>
</dbReference>
<dbReference type="Pfam" id="PF00183">
    <property type="entry name" value="HSP90"/>
    <property type="match status" value="1"/>
</dbReference>
<keyword evidence="8" id="KW-1185">Reference proteome</keyword>
<dbReference type="FunFam" id="3.30.565.10:FF:000005">
    <property type="entry name" value="Heat shock protein 90"/>
    <property type="match status" value="1"/>
</dbReference>
<dbReference type="PRINTS" id="PR00775">
    <property type="entry name" value="HEATSHOCK90"/>
</dbReference>
<name>S7WAA9_SPRLO</name>
<dbReference type="Gene3D" id="3.40.50.11260">
    <property type="match status" value="1"/>
</dbReference>
<dbReference type="CDD" id="cd16927">
    <property type="entry name" value="HATPase_Hsp90-like"/>
    <property type="match status" value="1"/>
</dbReference>
<organism evidence="7 8">
    <name type="scientific">Spraguea lophii (strain 42_110)</name>
    <name type="common">Microsporidian parasite</name>
    <dbReference type="NCBI Taxonomy" id="1358809"/>
    <lineage>
        <taxon>Eukaryota</taxon>
        <taxon>Fungi</taxon>
        <taxon>Fungi incertae sedis</taxon>
        <taxon>Microsporidia</taxon>
        <taxon>Spragueidae</taxon>
        <taxon>Spraguea</taxon>
    </lineage>
</organism>
<keyword evidence="4" id="KW-0143">Chaperone</keyword>
<dbReference type="HAMAP" id="MF_00505">
    <property type="entry name" value="HSP90"/>
    <property type="match status" value="1"/>
</dbReference>
<feature type="binding site" evidence="5">
    <location>
        <position position="54"/>
    </location>
    <ligand>
        <name>ATP</name>
        <dbReference type="ChEBI" id="CHEBI:30616"/>
    </ligand>
</feature>
<evidence type="ECO:0000256" key="1">
    <source>
        <dbReference type="ARBA" id="ARBA00008239"/>
    </source>
</evidence>
<feature type="binding site" evidence="5">
    <location>
        <position position="193"/>
    </location>
    <ligand>
        <name>ATP</name>
        <dbReference type="ChEBI" id="CHEBI:30616"/>
    </ligand>
</feature>
<protein>
    <submittedName>
        <fullName evidence="7">Heat shock protein 90</fullName>
    </submittedName>
</protein>
<dbReference type="EMBL" id="ATCN01000103">
    <property type="protein sequence ID" value="EPR79806.1"/>
    <property type="molecule type" value="Genomic_DNA"/>
</dbReference>
<dbReference type="InterPro" id="IPR037196">
    <property type="entry name" value="HSP90_C"/>
</dbReference>
<feature type="binding site" evidence="5">
    <location>
        <position position="50"/>
    </location>
    <ligand>
        <name>ATP</name>
        <dbReference type="ChEBI" id="CHEBI:30616"/>
    </ligand>
</feature>
<feature type="binding site" evidence="5">
    <location>
        <position position="99"/>
    </location>
    <ligand>
        <name>ATP</name>
        <dbReference type="ChEBI" id="CHEBI:30616"/>
    </ligand>
</feature>
<evidence type="ECO:0000313" key="7">
    <source>
        <dbReference type="EMBL" id="EPR79806.1"/>
    </source>
</evidence>
<dbReference type="AlphaFoldDB" id="S7WAA9"/>
<dbReference type="FunCoup" id="S7WAA9">
    <property type="interactions" value="192"/>
</dbReference>
<dbReference type="GO" id="GO:0005524">
    <property type="term" value="F:ATP binding"/>
    <property type="evidence" value="ECO:0007669"/>
    <property type="project" value="UniProtKB-KW"/>
</dbReference>
<feature type="region of interest" description="Disordered" evidence="6">
    <location>
        <begin position="236"/>
        <end position="255"/>
    </location>
</feature>
<dbReference type="Proteomes" id="UP000014978">
    <property type="component" value="Unassembled WGS sequence"/>
</dbReference>
<feature type="compositionally biased region" description="Basic and acidic residues" evidence="6">
    <location>
        <begin position="236"/>
        <end position="251"/>
    </location>
</feature>
<dbReference type="GO" id="GO:0140662">
    <property type="term" value="F:ATP-dependent protein folding chaperone"/>
    <property type="evidence" value="ECO:0007669"/>
    <property type="project" value="InterPro"/>
</dbReference>
<dbReference type="InterPro" id="IPR020575">
    <property type="entry name" value="Hsp90_N"/>
</dbReference>
<dbReference type="STRING" id="1358809.S7WAA9"/>
<evidence type="ECO:0000256" key="4">
    <source>
        <dbReference type="ARBA" id="ARBA00023186"/>
    </source>
</evidence>
<keyword evidence="7" id="KW-0346">Stress response</keyword>
<feature type="binding site" evidence="5">
    <location>
        <position position="104"/>
    </location>
    <ligand>
        <name>ATP</name>
        <dbReference type="ChEBI" id="CHEBI:30616"/>
    </ligand>
</feature>
<dbReference type="InterPro" id="IPR036890">
    <property type="entry name" value="HATPase_C_sf"/>
</dbReference>
<evidence type="ECO:0000256" key="5">
    <source>
        <dbReference type="PIRSR" id="PIRSR002583-1"/>
    </source>
</evidence>
<evidence type="ECO:0000313" key="8">
    <source>
        <dbReference type="Proteomes" id="UP000014978"/>
    </source>
</evidence>
<feature type="non-terminal residue" evidence="7">
    <location>
        <position position="663"/>
    </location>
</feature>
<dbReference type="SUPFAM" id="SSF54211">
    <property type="entry name" value="Ribosomal protein S5 domain 2-like"/>
    <property type="match status" value="1"/>
</dbReference>
<dbReference type="Pfam" id="PF13589">
    <property type="entry name" value="HATPase_c_3"/>
    <property type="match status" value="1"/>
</dbReference>
<evidence type="ECO:0000256" key="2">
    <source>
        <dbReference type="ARBA" id="ARBA00022741"/>
    </source>
</evidence>
<dbReference type="VEuPathDB" id="MicrosporidiaDB:SLOPH_417"/>
<dbReference type="Gene3D" id="3.30.565.10">
    <property type="entry name" value="Histidine kinase-like ATPase, C-terminal domain"/>
    <property type="match status" value="1"/>
</dbReference>
<dbReference type="SUPFAM" id="SSF110942">
    <property type="entry name" value="HSP90 C-terminal domain"/>
    <property type="match status" value="1"/>
</dbReference>
<reference evidence="8" key="1">
    <citation type="journal article" date="2013" name="PLoS Genet.">
        <title>The genome of Spraguea lophii and the basis of host-microsporidian interactions.</title>
        <authorList>
            <person name="Campbell S.E."/>
            <person name="Williams T.A."/>
            <person name="Yousuf A."/>
            <person name="Soanes D.M."/>
            <person name="Paszkiewicz K.H."/>
            <person name="Williams B.A.P."/>
        </authorList>
    </citation>
    <scope>NUCLEOTIDE SEQUENCE [LARGE SCALE GENOMIC DNA]</scope>
    <source>
        <strain evidence="8">42_110</strain>
    </source>
</reference>
<dbReference type="HOGENOM" id="CLU_006684_1_3_1"/>
<dbReference type="Gene3D" id="1.20.120.790">
    <property type="entry name" value="Heat shock protein 90, C-terminal domain"/>
    <property type="match status" value="1"/>
</dbReference>
<feature type="binding site" evidence="5">
    <location>
        <begin position="119"/>
        <end position="120"/>
    </location>
    <ligand>
        <name>ATP</name>
        <dbReference type="ChEBI" id="CHEBI:30616"/>
    </ligand>
</feature>
<dbReference type="OrthoDB" id="28737at2759"/>
<accession>S7WAA9</accession>
<dbReference type="PIRSF" id="PIRSF002583">
    <property type="entry name" value="Hsp90"/>
    <property type="match status" value="1"/>
</dbReference>
<keyword evidence="2 5" id="KW-0547">Nucleotide-binding</keyword>
<comment type="similarity">
    <text evidence="1">Belongs to the heat shock protein 90 family.</text>
</comment>
<dbReference type="GO" id="GO:0051082">
    <property type="term" value="F:unfolded protein binding"/>
    <property type="evidence" value="ECO:0007669"/>
    <property type="project" value="InterPro"/>
</dbReference>